<evidence type="ECO:0000313" key="9">
    <source>
        <dbReference type="EMBL" id="KAK3270074.1"/>
    </source>
</evidence>
<evidence type="ECO:0008006" key="11">
    <source>
        <dbReference type="Google" id="ProtNLM"/>
    </source>
</evidence>
<feature type="domain" description="Peptidase M3A/M3B catalytic" evidence="7">
    <location>
        <begin position="254"/>
        <end position="643"/>
    </location>
</feature>
<reference evidence="9 10" key="1">
    <citation type="journal article" date="2015" name="Genome Biol. Evol.">
        <title>Comparative Genomics of a Bacterivorous Green Alga Reveals Evolutionary Causalities and Consequences of Phago-Mixotrophic Mode of Nutrition.</title>
        <authorList>
            <person name="Burns J.A."/>
            <person name="Paasch A."/>
            <person name="Narechania A."/>
            <person name="Kim E."/>
        </authorList>
    </citation>
    <scope>NUCLEOTIDE SEQUENCE [LARGE SCALE GENOMIC DNA]</scope>
    <source>
        <strain evidence="9 10">PLY_AMNH</strain>
    </source>
</reference>
<dbReference type="GO" id="GO:0046872">
    <property type="term" value="F:metal ion binding"/>
    <property type="evidence" value="ECO:0007669"/>
    <property type="project" value="UniProtKB-UniRule"/>
</dbReference>
<evidence type="ECO:0000256" key="6">
    <source>
        <dbReference type="RuleBase" id="RU003435"/>
    </source>
</evidence>
<comment type="cofactor">
    <cofactor evidence="6">
        <name>Zn(2+)</name>
        <dbReference type="ChEBI" id="CHEBI:29105"/>
    </cofactor>
    <text evidence="6">Binds 1 zinc ion.</text>
</comment>
<keyword evidence="1 6" id="KW-0645">Protease</keyword>
<dbReference type="GO" id="GO:0006508">
    <property type="term" value="P:proteolysis"/>
    <property type="evidence" value="ECO:0007669"/>
    <property type="project" value="UniProtKB-KW"/>
</dbReference>
<dbReference type="EMBL" id="LGRX02010586">
    <property type="protein sequence ID" value="KAK3270074.1"/>
    <property type="molecule type" value="Genomic_DNA"/>
</dbReference>
<evidence type="ECO:0000256" key="1">
    <source>
        <dbReference type="ARBA" id="ARBA00022670"/>
    </source>
</evidence>
<dbReference type="SUPFAM" id="SSF55486">
    <property type="entry name" value="Metalloproteases ('zincins'), catalytic domain"/>
    <property type="match status" value="1"/>
</dbReference>
<dbReference type="Gene3D" id="1.10.1370.20">
    <property type="entry name" value="Oligoendopeptidase f, C-terminal domain"/>
    <property type="match status" value="1"/>
</dbReference>
<organism evidence="9 10">
    <name type="scientific">Cymbomonas tetramitiformis</name>
    <dbReference type="NCBI Taxonomy" id="36881"/>
    <lineage>
        <taxon>Eukaryota</taxon>
        <taxon>Viridiplantae</taxon>
        <taxon>Chlorophyta</taxon>
        <taxon>Pyramimonadophyceae</taxon>
        <taxon>Pyramimonadales</taxon>
        <taxon>Pyramimonadaceae</taxon>
        <taxon>Cymbomonas</taxon>
    </lineage>
</organism>
<dbReference type="InterPro" id="IPR042088">
    <property type="entry name" value="OligoPept_F_C"/>
</dbReference>
<name>A0AAE0G1V6_9CHLO</name>
<dbReference type="Gene3D" id="1.20.140.70">
    <property type="entry name" value="Oligopeptidase f, N-terminal domain"/>
    <property type="match status" value="1"/>
</dbReference>
<dbReference type="AlphaFoldDB" id="A0AAE0G1V6"/>
<evidence type="ECO:0000259" key="8">
    <source>
        <dbReference type="Pfam" id="PF08439"/>
    </source>
</evidence>
<dbReference type="Proteomes" id="UP001190700">
    <property type="component" value="Unassembled WGS sequence"/>
</dbReference>
<accession>A0AAE0G1V6</accession>
<keyword evidence="10" id="KW-1185">Reference proteome</keyword>
<dbReference type="GO" id="GO:0004222">
    <property type="term" value="F:metalloendopeptidase activity"/>
    <property type="evidence" value="ECO:0007669"/>
    <property type="project" value="InterPro"/>
</dbReference>
<comment type="caution">
    <text evidence="9">The sequence shown here is derived from an EMBL/GenBank/DDBJ whole genome shotgun (WGS) entry which is preliminary data.</text>
</comment>
<keyword evidence="4 6" id="KW-0862">Zinc</keyword>
<dbReference type="Pfam" id="PF01432">
    <property type="entry name" value="Peptidase_M3"/>
    <property type="match status" value="1"/>
</dbReference>
<keyword evidence="5 6" id="KW-0482">Metalloprotease</keyword>
<evidence type="ECO:0000256" key="2">
    <source>
        <dbReference type="ARBA" id="ARBA00022723"/>
    </source>
</evidence>
<protein>
    <recommendedName>
        <fullName evidence="11">Oligoendopeptidase F</fullName>
    </recommendedName>
</protein>
<evidence type="ECO:0000259" key="7">
    <source>
        <dbReference type="Pfam" id="PF01432"/>
    </source>
</evidence>
<keyword evidence="3 6" id="KW-0378">Hydrolase</keyword>
<evidence type="ECO:0000256" key="3">
    <source>
        <dbReference type="ARBA" id="ARBA00022801"/>
    </source>
</evidence>
<evidence type="ECO:0000313" key="10">
    <source>
        <dbReference type="Proteomes" id="UP001190700"/>
    </source>
</evidence>
<proteinExistence type="inferred from homology"/>
<comment type="similarity">
    <text evidence="6">Belongs to the peptidase M3 family.</text>
</comment>
<sequence>MATKPVSVHISQARVFRAQRSRATVTPTKFPRAVQPKRSSFPKCRRFGTKILAAVAVEAEPEALPRWNLEKWFGYSDPFDAKIDAEMEALGEQCTKFKETFDGQLDTKLYAALLEYESIDEKLTTVLSYVMLANDTQLADEELTKRKAMLMQQYSGFSANCMVFFGLQLAELDTSSLEQQYEATPDLKKYSPFIDETRRTQPYNLDQQIERALSVRAPFTGKGPVVEFYQKELSFLRFDLDGEEANLEIVMSKMTVSKDTAERKKLMKVLNDGLHDFERSAALSLNMVAGGWHVERQERGFKELRSSRNLSNNVPDPVVNSLLAAVAGTGTDLCKRYYTLKKAVLKSTQGLEEFTWADRNAPLDIGTASDTYTWEEAVAMVEAGYRQFSPTMAGMFMTMVDEQRIDVPADNGKRGGAYCASAYGSGPFQLLNFNGTQRDVATLAHESGHGCHNMLSYEQGCLQFHPPLTLAETASIFGEMIVFRDLLEKAPSKEDRLAMLMSKVDDIVNSVVRQCSFDAFEQKVHEARAAGALSPEDMCAMWGECTAEYYGKEGEVFDSYADTSHLWTYVSHFHNVPFYVYSYAFADLVVGSLYGVYQVTDDKADFESKLLDLLRAGGTKDFDVALAPFGLNPSEESFWENALEAHLGGLLQEAEELSKELGYFA</sequence>
<gene>
    <name evidence="9" type="ORF">CYMTET_21515</name>
</gene>
<dbReference type="InterPro" id="IPR001567">
    <property type="entry name" value="Pept_M3A_M3B_dom"/>
</dbReference>
<dbReference type="CDD" id="cd09610">
    <property type="entry name" value="M3B_PepF"/>
    <property type="match status" value="1"/>
</dbReference>
<keyword evidence="2 6" id="KW-0479">Metal-binding</keyword>
<dbReference type="InterPro" id="IPR013647">
    <property type="entry name" value="OligopepF_N_dom"/>
</dbReference>
<evidence type="ECO:0000256" key="5">
    <source>
        <dbReference type="ARBA" id="ARBA00023049"/>
    </source>
</evidence>
<evidence type="ECO:0000256" key="4">
    <source>
        <dbReference type="ARBA" id="ARBA00022833"/>
    </source>
</evidence>
<dbReference type="Pfam" id="PF08439">
    <property type="entry name" value="Peptidase_M3_N"/>
    <property type="match status" value="1"/>
</dbReference>
<feature type="domain" description="Oligopeptidase F N-terminal" evidence="8">
    <location>
        <begin position="169"/>
        <end position="218"/>
    </location>
</feature>